<evidence type="ECO:0000256" key="1">
    <source>
        <dbReference type="ARBA" id="ARBA00022801"/>
    </source>
</evidence>
<dbReference type="InterPro" id="IPR006674">
    <property type="entry name" value="HD_domain"/>
</dbReference>
<dbReference type="GO" id="GO:0016787">
    <property type="term" value="F:hydrolase activity"/>
    <property type="evidence" value="ECO:0007669"/>
    <property type="project" value="UniProtKB-KW"/>
</dbReference>
<gene>
    <name evidence="3" type="ORF">LKD81_15430</name>
</gene>
<dbReference type="PANTHER" id="PTHR37294:SF1">
    <property type="entry name" value="3'-5' EXORIBONUCLEASE YHAM"/>
    <property type="match status" value="1"/>
</dbReference>
<comment type="caution">
    <text evidence="3">The sequence shown here is derived from an EMBL/GenBank/DDBJ whole genome shotgun (WGS) entry which is preliminary data.</text>
</comment>
<sequence>MRFIDELHEGDRVSSIFLCKNKINAKTKAGKTYYSLTLQDKTGTLDGKIWDLSSGIDHFESMDYIHVDGDITSFQGALQLNIRRVRKAREGEYDPADYLPVSPYDNKAMYEKIVAYVNSVKNEKIRELLTGMFVEDTELVDEFRHHSAAKSVHHSFVGGLMQHTLRVTQLCDSYCRIYPLLNRDLLIAGALCHDIGKLEELASFPNNDYTDDGQLLGHIVIGYGMLRDRIAKIPGFPQKTASELYHLILSHHGELEFGSPKKPALIEAFALHHADNTDAKLQTMSELLSSSEPGTEWLGYQRLLETNIRRTTPLV</sequence>
<dbReference type="Proteomes" id="UP001198182">
    <property type="component" value="Unassembled WGS sequence"/>
</dbReference>
<dbReference type="Gene3D" id="1.10.3210.10">
    <property type="entry name" value="Hypothetical protein af1432"/>
    <property type="match status" value="1"/>
</dbReference>
<dbReference type="InterPro" id="IPR050798">
    <property type="entry name" value="YhaM_exoribonuc/phosphodiest"/>
</dbReference>
<proteinExistence type="predicted"/>
<keyword evidence="4" id="KW-1185">Reference proteome</keyword>
<dbReference type="InterPro" id="IPR012340">
    <property type="entry name" value="NA-bd_OB-fold"/>
</dbReference>
<dbReference type="Gene3D" id="2.40.50.140">
    <property type="entry name" value="Nucleic acid-binding proteins"/>
    <property type="match status" value="1"/>
</dbReference>
<feature type="domain" description="HD/PDEase" evidence="2">
    <location>
        <begin position="156"/>
        <end position="289"/>
    </location>
</feature>
<evidence type="ECO:0000313" key="3">
    <source>
        <dbReference type="EMBL" id="MCC2232366.1"/>
    </source>
</evidence>
<name>A0AAE3EEA0_9FIRM</name>
<dbReference type="CDD" id="cd04492">
    <property type="entry name" value="YhaM_OBF_like"/>
    <property type="match status" value="1"/>
</dbReference>
<dbReference type="EMBL" id="JAJEQR010000063">
    <property type="protein sequence ID" value="MCC2232366.1"/>
    <property type="molecule type" value="Genomic_DNA"/>
</dbReference>
<dbReference type="Pfam" id="PF01966">
    <property type="entry name" value="HD"/>
    <property type="match status" value="1"/>
</dbReference>
<dbReference type="CDD" id="cd00077">
    <property type="entry name" value="HDc"/>
    <property type="match status" value="1"/>
</dbReference>
<accession>A0AAE3EEA0</accession>
<organism evidence="3 4">
    <name type="scientific">Hominifimenecus microfluidus</name>
    <dbReference type="NCBI Taxonomy" id="2885348"/>
    <lineage>
        <taxon>Bacteria</taxon>
        <taxon>Bacillati</taxon>
        <taxon>Bacillota</taxon>
        <taxon>Clostridia</taxon>
        <taxon>Lachnospirales</taxon>
        <taxon>Lachnospiraceae</taxon>
        <taxon>Hominifimenecus</taxon>
    </lineage>
</organism>
<dbReference type="NCBIfam" id="TIGR00277">
    <property type="entry name" value="HDIG"/>
    <property type="match status" value="1"/>
</dbReference>
<protein>
    <submittedName>
        <fullName evidence="3">HD domain-containing protein</fullName>
    </submittedName>
</protein>
<dbReference type="AlphaFoldDB" id="A0AAE3EEA0"/>
<dbReference type="PANTHER" id="PTHR37294">
    <property type="entry name" value="3'-5' EXORIBONUCLEASE YHAM"/>
    <property type="match status" value="1"/>
</dbReference>
<dbReference type="InterPro" id="IPR003607">
    <property type="entry name" value="HD/PDEase_dom"/>
</dbReference>
<dbReference type="SUPFAM" id="SSF109604">
    <property type="entry name" value="HD-domain/PDEase-like"/>
    <property type="match status" value="1"/>
</dbReference>
<dbReference type="InterPro" id="IPR006675">
    <property type="entry name" value="HDIG_dom"/>
</dbReference>
<dbReference type="SMART" id="SM00471">
    <property type="entry name" value="HDc"/>
    <property type="match status" value="1"/>
</dbReference>
<evidence type="ECO:0000313" key="4">
    <source>
        <dbReference type="Proteomes" id="UP001198182"/>
    </source>
</evidence>
<dbReference type="RefSeq" id="WP_308454773.1">
    <property type="nucleotide sequence ID" value="NZ_JAJEQR010000063.1"/>
</dbReference>
<dbReference type="GO" id="GO:0031125">
    <property type="term" value="P:rRNA 3'-end processing"/>
    <property type="evidence" value="ECO:0007669"/>
    <property type="project" value="TreeGrafter"/>
</dbReference>
<evidence type="ECO:0000259" key="2">
    <source>
        <dbReference type="SMART" id="SM00471"/>
    </source>
</evidence>
<keyword evidence="1" id="KW-0378">Hydrolase</keyword>
<reference evidence="3" key="1">
    <citation type="submission" date="2021-10" db="EMBL/GenBank/DDBJ databases">
        <title>Anaerobic single-cell dispensing facilitates the cultivation of human gut bacteria.</title>
        <authorList>
            <person name="Afrizal A."/>
        </authorList>
    </citation>
    <scope>NUCLEOTIDE SEQUENCE</scope>
    <source>
        <strain evidence="3">CLA-AA-H215</strain>
    </source>
</reference>